<dbReference type="AlphaFoldDB" id="A0A931MLW1"/>
<dbReference type="SUPFAM" id="SSF55961">
    <property type="entry name" value="Bet v1-like"/>
    <property type="match status" value="1"/>
</dbReference>
<evidence type="ECO:0000313" key="3">
    <source>
        <dbReference type="Proteomes" id="UP000617634"/>
    </source>
</evidence>
<dbReference type="EMBL" id="JADZGI010000003">
    <property type="protein sequence ID" value="MBH0114487.1"/>
    <property type="molecule type" value="Genomic_DNA"/>
</dbReference>
<name>A0A931MLW1_9SPHN</name>
<dbReference type="InterPro" id="IPR023393">
    <property type="entry name" value="START-like_dom_sf"/>
</dbReference>
<dbReference type="PANTHER" id="PTHR38588">
    <property type="entry name" value="BLL0334 PROTEIN"/>
    <property type="match status" value="1"/>
</dbReference>
<comment type="caution">
    <text evidence="2">The sequence shown here is derived from an EMBL/GenBank/DDBJ whole genome shotgun (WGS) entry which is preliminary data.</text>
</comment>
<protein>
    <submittedName>
        <fullName evidence="2">Carbon monoxide dehydrogenase subunit G</fullName>
    </submittedName>
</protein>
<keyword evidence="1" id="KW-0472">Membrane</keyword>
<dbReference type="InterPro" id="IPR010419">
    <property type="entry name" value="CO_DH_gsu"/>
</dbReference>
<keyword evidence="1" id="KW-0812">Transmembrane</keyword>
<keyword evidence="1" id="KW-1133">Transmembrane helix</keyword>
<dbReference type="Proteomes" id="UP000617634">
    <property type="component" value="Unassembled WGS sequence"/>
</dbReference>
<sequence>MDLGGEQFIAADRQAVWAALNDPAVLRQCIPGCQSLEAEGENAYRATVEVKVGPMGATFRSTVRLEDLDPPASYRIVGEGKGGMAGNASGAARVTLESEGSGTRLRYEVGAEIGGRLAQLGGAVVEATARRLAEQFFARFERIVTGAEVADEGAASPAARTPAAPRVAGPQGFPWGWVLALVAVALAAFLAGGGAQMVSPTEEARLLVMALLLVFATATGFAWGQRR</sequence>
<organism evidence="2 3">
    <name type="scientific">Novosphingobium aureum</name>
    <dbReference type="NCBI Taxonomy" id="2792964"/>
    <lineage>
        <taxon>Bacteria</taxon>
        <taxon>Pseudomonadati</taxon>
        <taxon>Pseudomonadota</taxon>
        <taxon>Alphaproteobacteria</taxon>
        <taxon>Sphingomonadales</taxon>
        <taxon>Sphingomonadaceae</taxon>
        <taxon>Novosphingobium</taxon>
    </lineage>
</organism>
<dbReference type="CDD" id="cd05018">
    <property type="entry name" value="CoxG"/>
    <property type="match status" value="1"/>
</dbReference>
<evidence type="ECO:0000256" key="1">
    <source>
        <dbReference type="SAM" id="Phobius"/>
    </source>
</evidence>
<keyword evidence="3" id="KW-1185">Reference proteome</keyword>
<gene>
    <name evidence="2" type="ORF">I5E68_16190</name>
</gene>
<reference evidence="2" key="1">
    <citation type="submission" date="2020-11" db="EMBL/GenBank/DDBJ databases">
        <title>Novosphingobium aureum sp. nov., a marine bacterium isolated from sediment of a salt flat.</title>
        <authorList>
            <person name="Yoo Y."/>
            <person name="Kim J.-J."/>
        </authorList>
    </citation>
    <scope>NUCLEOTIDE SEQUENCE</scope>
    <source>
        <strain evidence="2">YJ-S2-02</strain>
    </source>
</reference>
<dbReference type="Gene3D" id="3.30.530.20">
    <property type="match status" value="1"/>
</dbReference>
<dbReference type="PANTHER" id="PTHR38588:SF1">
    <property type="entry name" value="BLL0334 PROTEIN"/>
    <property type="match status" value="1"/>
</dbReference>
<evidence type="ECO:0000313" key="2">
    <source>
        <dbReference type="EMBL" id="MBH0114487.1"/>
    </source>
</evidence>
<proteinExistence type="predicted"/>
<dbReference type="Pfam" id="PF06240">
    <property type="entry name" value="COXG"/>
    <property type="match status" value="1"/>
</dbReference>
<feature type="transmembrane region" description="Helical" evidence="1">
    <location>
        <begin position="175"/>
        <end position="198"/>
    </location>
</feature>
<feature type="transmembrane region" description="Helical" evidence="1">
    <location>
        <begin position="204"/>
        <end position="224"/>
    </location>
</feature>
<accession>A0A931MLW1</accession>